<dbReference type="AlphaFoldDB" id="A0A5C7B5P3"/>
<feature type="chain" id="PRO_5022930549" evidence="5">
    <location>
        <begin position="22"/>
        <end position="642"/>
    </location>
</feature>
<gene>
    <name evidence="7" type="ORF">FUA26_01630</name>
</gene>
<dbReference type="PRINTS" id="PR01021">
    <property type="entry name" value="OMPADOMAIN"/>
</dbReference>
<dbReference type="RefSeq" id="WP_147130770.1">
    <property type="nucleotide sequence ID" value="NZ_VOSC01000005.1"/>
</dbReference>
<dbReference type="SUPFAM" id="SSF49464">
    <property type="entry name" value="Carboxypeptidase regulatory domain-like"/>
    <property type="match status" value="1"/>
</dbReference>
<dbReference type="SUPFAM" id="SSF82171">
    <property type="entry name" value="DPP6 N-terminal domain-like"/>
    <property type="match status" value="1"/>
</dbReference>
<dbReference type="InterPro" id="IPR006665">
    <property type="entry name" value="OmpA-like"/>
</dbReference>
<dbReference type="OrthoDB" id="9809364at2"/>
<dbReference type="EMBL" id="VOSC01000005">
    <property type="protein sequence ID" value="TXE15233.1"/>
    <property type="molecule type" value="Genomic_DNA"/>
</dbReference>
<dbReference type="InterPro" id="IPR008969">
    <property type="entry name" value="CarboxyPept-like_regulatory"/>
</dbReference>
<dbReference type="Gene3D" id="3.30.1330.60">
    <property type="entry name" value="OmpA-like domain"/>
    <property type="match status" value="1"/>
</dbReference>
<dbReference type="SUPFAM" id="SSF103088">
    <property type="entry name" value="OmpA-like"/>
    <property type="match status" value="1"/>
</dbReference>
<feature type="domain" description="OmpA-like" evidence="6">
    <location>
        <begin position="515"/>
        <end position="639"/>
    </location>
</feature>
<organism evidence="7 8">
    <name type="scientific">Seonamhaeicola algicola</name>
    <dbReference type="NCBI Taxonomy" id="1719036"/>
    <lineage>
        <taxon>Bacteria</taxon>
        <taxon>Pseudomonadati</taxon>
        <taxon>Bacteroidota</taxon>
        <taxon>Flavobacteriia</taxon>
        <taxon>Flavobacteriales</taxon>
        <taxon>Flavobacteriaceae</taxon>
    </lineage>
</organism>
<evidence type="ECO:0000256" key="2">
    <source>
        <dbReference type="ARBA" id="ARBA00023136"/>
    </source>
</evidence>
<dbReference type="PROSITE" id="PS51123">
    <property type="entry name" value="OMPA_2"/>
    <property type="match status" value="1"/>
</dbReference>
<keyword evidence="8" id="KW-1185">Reference proteome</keyword>
<dbReference type="InterPro" id="IPR050330">
    <property type="entry name" value="Bact_OuterMem_StrucFunc"/>
</dbReference>
<dbReference type="Gene3D" id="1.25.40.10">
    <property type="entry name" value="Tetratricopeptide repeat domain"/>
    <property type="match status" value="1"/>
</dbReference>
<dbReference type="InterPro" id="IPR006664">
    <property type="entry name" value="OMP_bac"/>
</dbReference>
<dbReference type="Pfam" id="PF00691">
    <property type="entry name" value="OmpA"/>
    <property type="match status" value="1"/>
</dbReference>
<dbReference type="InterPro" id="IPR011990">
    <property type="entry name" value="TPR-like_helical_dom_sf"/>
</dbReference>
<name>A0A5C7B5P3_9FLAO</name>
<keyword evidence="5" id="KW-0732">Signal</keyword>
<evidence type="ECO:0000256" key="4">
    <source>
        <dbReference type="PROSITE-ProRule" id="PRU00473"/>
    </source>
</evidence>
<evidence type="ECO:0000313" key="8">
    <source>
        <dbReference type="Proteomes" id="UP000321790"/>
    </source>
</evidence>
<comment type="caution">
    <text evidence="7">The sequence shown here is derived from an EMBL/GenBank/DDBJ whole genome shotgun (WGS) entry which is preliminary data.</text>
</comment>
<comment type="subcellular location">
    <subcellularLocation>
        <location evidence="1">Cell outer membrane</location>
    </subcellularLocation>
</comment>
<proteinExistence type="predicted"/>
<keyword evidence="2 4" id="KW-0472">Membrane</keyword>
<evidence type="ECO:0000313" key="7">
    <source>
        <dbReference type="EMBL" id="TXE15233.1"/>
    </source>
</evidence>
<dbReference type="CDD" id="cd07185">
    <property type="entry name" value="OmpA_C-like"/>
    <property type="match status" value="1"/>
</dbReference>
<dbReference type="Proteomes" id="UP000321790">
    <property type="component" value="Unassembled WGS sequence"/>
</dbReference>
<evidence type="ECO:0000256" key="5">
    <source>
        <dbReference type="SAM" id="SignalP"/>
    </source>
</evidence>
<reference evidence="8" key="1">
    <citation type="submission" date="2019-08" db="EMBL/GenBank/DDBJ databases">
        <title>Seonamhaeicola sediminis sp. nov., isolated from marine sediment.</title>
        <authorList>
            <person name="Cao W.R."/>
        </authorList>
    </citation>
    <scope>NUCLEOTIDE SEQUENCE [LARGE SCALE GENOMIC DNA]</scope>
    <source>
        <strain evidence="8">Gy8</strain>
    </source>
</reference>
<dbReference type="GO" id="GO:0009279">
    <property type="term" value="C:cell outer membrane"/>
    <property type="evidence" value="ECO:0007669"/>
    <property type="project" value="UniProtKB-SubCell"/>
</dbReference>
<evidence type="ECO:0000256" key="3">
    <source>
        <dbReference type="ARBA" id="ARBA00023237"/>
    </source>
</evidence>
<dbReference type="Gene3D" id="2.60.40.1120">
    <property type="entry name" value="Carboxypeptidase-like, regulatory domain"/>
    <property type="match status" value="1"/>
</dbReference>
<evidence type="ECO:0000256" key="1">
    <source>
        <dbReference type="ARBA" id="ARBA00004442"/>
    </source>
</evidence>
<evidence type="ECO:0000259" key="6">
    <source>
        <dbReference type="PROSITE" id="PS51123"/>
    </source>
</evidence>
<sequence>MKLKTYIFNAFAILITINAFAQYGAQKKADNLFNTFSFANATEVYHKLIEKNFNTEYATRQLADSYAYMRNADSAVVYYEKVVKQNNAPTEYLYKYAQVLRAVGKYNEARTYLQKFKQAGGTINTNTLNTDKDFLNTIFNAKQQYFLKDVKFNSKYSDFGAYQNNGTIYFTSSRTVGASTKHVYGWDNEPFLDIYTTNSITDSIVNNKSKLKGKVNSVYHDGPVTITKNGKTMYFSRTSFKKNKLDKDNNGTSNLKIYKATLDNGSWTNIEELSFNNNAYSNAHPALNHDETKLYFASDMPGGIGGSDIYYVEILENGTYSKPVNLGNTINTEKNERFPFVNSEGTLFFASDGHPGLGMLDIFAAVKNSNNSTNIVNLGIPVNSSKDDFSFFMNENGLTGFFASNRHGGVGGDDIYAFDRIPQLILKGHITDASTNTPVINAKVILKDYNGHKIAELTTDENGNYEINVDRDTDYMVEVTKDNFIDNATKVSTKNIEKSTTTITNNVSLQPVPIKETPSLGNLNTIYFDFNASNIRKDSSEELDKIAEIMLIKFPNIDIKIESHTDSRGPSSYNKVLSQKRANATFNYLVSKGVPANRIKEYTGYGEEQLVNNCNNTTKCNEAEHQLNRRTQFIIITSNETN</sequence>
<dbReference type="SUPFAM" id="SSF48452">
    <property type="entry name" value="TPR-like"/>
    <property type="match status" value="1"/>
</dbReference>
<feature type="signal peptide" evidence="5">
    <location>
        <begin position="1"/>
        <end position="21"/>
    </location>
</feature>
<dbReference type="Pfam" id="PF13620">
    <property type="entry name" value="CarboxypepD_reg"/>
    <property type="match status" value="1"/>
</dbReference>
<protein>
    <submittedName>
        <fullName evidence="7">OmpA family protein</fullName>
    </submittedName>
</protein>
<keyword evidence="3" id="KW-0998">Cell outer membrane</keyword>
<dbReference type="InterPro" id="IPR036737">
    <property type="entry name" value="OmpA-like_sf"/>
</dbReference>
<dbReference type="PANTHER" id="PTHR30329">
    <property type="entry name" value="STATOR ELEMENT OF FLAGELLAR MOTOR COMPLEX"/>
    <property type="match status" value="1"/>
</dbReference>
<accession>A0A5C7B5P3</accession>
<dbReference type="PANTHER" id="PTHR30329:SF21">
    <property type="entry name" value="LIPOPROTEIN YIAD-RELATED"/>
    <property type="match status" value="1"/>
</dbReference>